<sequence length="306" mass="33297">MAVQAHYRSNVLFFNNDDDQEQENNNNNNQLHQHQHQQPPLFFSAAAANGDGTKNNNNKKKKRGREAPAQNAFSLRPLQPSAPSMISLSQLHHQPPPLAVSTGLRLSPFDNPTTTTSSSSIGNNDLFAQINHHHTQQLNHFLLAQGEQLRQTLAEKRQQHLCELLAAAEDSAARRLAEKQAEVDRAARRTAELEERLARLRTESMAWQAKAVAEQSAAALLHAQLQSVAAGPEVCGGGDRAEDAESAHVDPERAGVCRCCRVEPVSVVLLPCRHLCLCAGCNAVTAGECCPVCQGARTGGVQVFFS</sequence>
<dbReference type="Proteomes" id="UP001140949">
    <property type="component" value="Unassembled WGS sequence"/>
</dbReference>
<evidence type="ECO:0000313" key="9">
    <source>
        <dbReference type="Proteomes" id="UP001140949"/>
    </source>
</evidence>
<dbReference type="GO" id="GO:0004842">
    <property type="term" value="F:ubiquitin-protein transferase activity"/>
    <property type="evidence" value="ECO:0007669"/>
    <property type="project" value="TreeGrafter"/>
</dbReference>
<evidence type="ECO:0000256" key="1">
    <source>
        <dbReference type="ARBA" id="ARBA00022723"/>
    </source>
</evidence>
<keyword evidence="5" id="KW-0175">Coiled coil</keyword>
<dbReference type="CDD" id="cd16649">
    <property type="entry name" value="mRING-HC-C3HC5_CGRF1-like"/>
    <property type="match status" value="1"/>
</dbReference>
<comment type="caution">
    <text evidence="8">The sequence shown here is derived from an EMBL/GenBank/DDBJ whole genome shotgun (WGS) entry which is preliminary data.</text>
</comment>
<dbReference type="PANTHER" id="PTHR42647:SF5">
    <property type="entry name" value="SBP (S-RIBONUCLEASE BINDING PROTEIN) FAMILY PROTEIN"/>
    <property type="match status" value="1"/>
</dbReference>
<evidence type="ECO:0000256" key="6">
    <source>
        <dbReference type="SAM" id="MobiDB-lite"/>
    </source>
</evidence>
<organism evidence="8 9">
    <name type="scientific">Iris pallida</name>
    <name type="common">Sweet iris</name>
    <dbReference type="NCBI Taxonomy" id="29817"/>
    <lineage>
        <taxon>Eukaryota</taxon>
        <taxon>Viridiplantae</taxon>
        <taxon>Streptophyta</taxon>
        <taxon>Embryophyta</taxon>
        <taxon>Tracheophyta</taxon>
        <taxon>Spermatophyta</taxon>
        <taxon>Magnoliopsida</taxon>
        <taxon>Liliopsida</taxon>
        <taxon>Asparagales</taxon>
        <taxon>Iridaceae</taxon>
        <taxon>Iridoideae</taxon>
        <taxon>Irideae</taxon>
        <taxon>Iris</taxon>
    </lineage>
</organism>
<dbReference type="GO" id="GO:0008270">
    <property type="term" value="F:zinc ion binding"/>
    <property type="evidence" value="ECO:0007669"/>
    <property type="project" value="UniProtKB-KW"/>
</dbReference>
<gene>
    <name evidence="8" type="ORF">M6B38_404770</name>
</gene>
<evidence type="ECO:0000256" key="2">
    <source>
        <dbReference type="ARBA" id="ARBA00022771"/>
    </source>
</evidence>
<protein>
    <submittedName>
        <fullName evidence="8">BOI-related E3 ubiquitin-protein ligase 1</fullName>
    </submittedName>
</protein>
<dbReference type="PANTHER" id="PTHR42647">
    <property type="entry name" value="SBP (S-RIBONUCLEASE BINDING PROTEIN) FAMILY PROTEIN"/>
    <property type="match status" value="1"/>
</dbReference>
<dbReference type="PIRSF" id="PIRSF036836">
    <property type="entry name" value="RNase_bind_SBP1"/>
    <property type="match status" value="1"/>
</dbReference>
<feature type="domain" description="RING-type" evidence="7">
    <location>
        <begin position="257"/>
        <end position="294"/>
    </location>
</feature>
<evidence type="ECO:0000256" key="5">
    <source>
        <dbReference type="SAM" id="Coils"/>
    </source>
</evidence>
<feature type="coiled-coil region" evidence="5">
    <location>
        <begin position="169"/>
        <end position="210"/>
    </location>
</feature>
<keyword evidence="2 4" id="KW-0863">Zinc-finger</keyword>
<dbReference type="AlphaFoldDB" id="A0AAX6FRK9"/>
<keyword evidence="3" id="KW-0862">Zinc</keyword>
<keyword evidence="9" id="KW-1185">Reference proteome</keyword>
<keyword evidence="1" id="KW-0479">Metal-binding</keyword>
<evidence type="ECO:0000313" key="8">
    <source>
        <dbReference type="EMBL" id="KAJ6818980.1"/>
    </source>
</evidence>
<reference evidence="8" key="2">
    <citation type="submission" date="2023-04" db="EMBL/GenBank/DDBJ databases">
        <authorList>
            <person name="Bruccoleri R.E."/>
            <person name="Oakeley E.J."/>
            <person name="Faust A.-M."/>
            <person name="Dessus-Babus S."/>
            <person name="Altorfer M."/>
            <person name="Burckhardt D."/>
            <person name="Oertli M."/>
            <person name="Naumann U."/>
            <person name="Petersen F."/>
            <person name="Wong J."/>
        </authorList>
    </citation>
    <scope>NUCLEOTIDE SEQUENCE</scope>
    <source>
        <strain evidence="8">GSM-AAB239-AS_SAM_17_03QT</strain>
        <tissue evidence="8">Leaf</tissue>
    </source>
</reference>
<evidence type="ECO:0000256" key="3">
    <source>
        <dbReference type="ARBA" id="ARBA00022833"/>
    </source>
</evidence>
<accession>A0AAX6FRK9</accession>
<dbReference type="PROSITE" id="PS50089">
    <property type="entry name" value="ZF_RING_2"/>
    <property type="match status" value="1"/>
</dbReference>
<dbReference type="InterPro" id="IPR013083">
    <property type="entry name" value="Znf_RING/FYVE/PHD"/>
</dbReference>
<proteinExistence type="predicted"/>
<evidence type="ECO:0000256" key="4">
    <source>
        <dbReference type="PROSITE-ProRule" id="PRU00175"/>
    </source>
</evidence>
<name>A0AAX6FRK9_IRIPA</name>
<dbReference type="Pfam" id="PF13920">
    <property type="entry name" value="zf-C3HC4_3"/>
    <property type="match status" value="1"/>
</dbReference>
<dbReference type="Gene3D" id="3.30.40.10">
    <property type="entry name" value="Zinc/RING finger domain, C3HC4 (zinc finger)"/>
    <property type="match status" value="1"/>
</dbReference>
<feature type="compositionally biased region" description="Low complexity" evidence="6">
    <location>
        <begin position="23"/>
        <end position="38"/>
    </location>
</feature>
<dbReference type="EMBL" id="JANAVB010026798">
    <property type="protein sequence ID" value="KAJ6818980.1"/>
    <property type="molecule type" value="Genomic_DNA"/>
</dbReference>
<reference evidence="8" key="1">
    <citation type="journal article" date="2023" name="GigaByte">
        <title>Genome assembly of the bearded iris, Iris pallida Lam.</title>
        <authorList>
            <person name="Bruccoleri R.E."/>
            <person name="Oakeley E.J."/>
            <person name="Faust A.M.E."/>
            <person name="Altorfer M."/>
            <person name="Dessus-Babus S."/>
            <person name="Burckhardt D."/>
            <person name="Oertli M."/>
            <person name="Naumann U."/>
            <person name="Petersen F."/>
            <person name="Wong J."/>
        </authorList>
    </citation>
    <scope>NUCLEOTIDE SEQUENCE</scope>
    <source>
        <strain evidence="8">GSM-AAB239-AS_SAM_17_03QT</strain>
    </source>
</reference>
<feature type="region of interest" description="Disordered" evidence="6">
    <location>
        <begin position="1"/>
        <end position="80"/>
    </location>
</feature>
<evidence type="ECO:0000259" key="7">
    <source>
        <dbReference type="PROSITE" id="PS50089"/>
    </source>
</evidence>
<dbReference type="InterPro" id="IPR001841">
    <property type="entry name" value="Znf_RING"/>
</dbReference>